<organism evidence="6 7">
    <name type="scientific">Elsinoe australis</name>
    <dbReference type="NCBI Taxonomy" id="40998"/>
    <lineage>
        <taxon>Eukaryota</taxon>
        <taxon>Fungi</taxon>
        <taxon>Dikarya</taxon>
        <taxon>Ascomycota</taxon>
        <taxon>Pezizomycotina</taxon>
        <taxon>Dothideomycetes</taxon>
        <taxon>Dothideomycetidae</taxon>
        <taxon>Myriangiales</taxon>
        <taxon>Elsinoaceae</taxon>
        <taxon>Elsinoe</taxon>
    </lineage>
</organism>
<evidence type="ECO:0000256" key="3">
    <source>
        <dbReference type="ARBA" id="ARBA00023277"/>
    </source>
</evidence>
<dbReference type="AlphaFoldDB" id="A0A4U7AU28"/>
<evidence type="ECO:0000256" key="1">
    <source>
        <dbReference type="ARBA" id="ARBA00001255"/>
    </source>
</evidence>
<dbReference type="EMBL" id="PTQR01000100">
    <property type="protein sequence ID" value="TKX20170.1"/>
    <property type="molecule type" value="Genomic_DNA"/>
</dbReference>
<reference evidence="6 7" key="1">
    <citation type="submission" date="2018-02" db="EMBL/GenBank/DDBJ databases">
        <title>Draft genome sequences of Elsinoe sp., causing black scab on jojoba.</title>
        <authorList>
            <person name="Stodart B."/>
            <person name="Jeffress S."/>
            <person name="Ash G."/>
            <person name="Arun Chinnappa K."/>
        </authorList>
    </citation>
    <scope>NUCLEOTIDE SEQUENCE [LARGE SCALE GENOMIC DNA]</scope>
    <source>
        <strain evidence="6 7">Hillstone_2</strain>
    </source>
</reference>
<evidence type="ECO:0000256" key="4">
    <source>
        <dbReference type="ARBA" id="ARBA00049426"/>
    </source>
</evidence>
<accession>A0A4U7AU28</accession>
<evidence type="ECO:0000256" key="5">
    <source>
        <dbReference type="SAM" id="MobiDB-lite"/>
    </source>
</evidence>
<dbReference type="GO" id="GO:0047274">
    <property type="term" value="F:galactinol-sucrose galactosyltransferase activity"/>
    <property type="evidence" value="ECO:0007669"/>
    <property type="project" value="UniProtKB-EC"/>
</dbReference>
<dbReference type="Proteomes" id="UP000308133">
    <property type="component" value="Unassembled WGS sequence"/>
</dbReference>
<dbReference type="PANTHER" id="PTHR31268">
    <property type="match status" value="1"/>
</dbReference>
<dbReference type="InterPro" id="IPR008811">
    <property type="entry name" value="Glycosyl_hydrolases_36"/>
</dbReference>
<dbReference type="Gene3D" id="3.20.20.70">
    <property type="entry name" value="Aldolase class I"/>
    <property type="match status" value="1"/>
</dbReference>
<proteinExistence type="inferred from homology"/>
<comment type="catalytic activity">
    <reaction evidence="1">
        <text>Hydrolysis of terminal, non-reducing alpha-D-galactose residues in alpha-D-galactosides, including galactose oligosaccharides, galactomannans and galactolipids.</text>
        <dbReference type="EC" id="3.2.1.22"/>
    </reaction>
</comment>
<dbReference type="InterPro" id="IPR017853">
    <property type="entry name" value="GH"/>
</dbReference>
<keyword evidence="3" id="KW-0119">Carbohydrate metabolism</keyword>
<comment type="similarity">
    <text evidence="2">Belongs to the glycosyl hydrolases 36 family.</text>
</comment>
<evidence type="ECO:0000256" key="2">
    <source>
        <dbReference type="ARBA" id="ARBA00007240"/>
    </source>
</evidence>
<sequence>MGKPAAKQKGISLGYCDTETGERVYPPPPPDLLPEQRPPSQGTIAPKDPNKVDKMFANITSWPPLGQATTIPQGQKAVPFTVILETDGAAALEDSDVNVCLWHNHGDPNNWKELTLKLDQSHDDTLLIQANMQHSRRWYTGELPLPSTSPHTTSFTIKFKTSSQSGWKWVRDQTSITDGQLHFARPLGQHDLSHFFENVESNIKITTPRCDCPDTLLFSLTAPVKSATGEDSAYSHFRLGHPKESSRWFSLVRLWAPWLAPRQGADKFELDKDGVLVSFLRSDGFNVVCLGISGVRDVTTTMKHDEFGNVVIQGRNDSTDQGTARVLVAVSASFEVANSAVMYEARKVIQANPETAADTEAEINALSQDVKPKWFEDWYDGFTYCTWNGLGQDLNEEKINHALDELKKAGIIIENLIIDDNWQSIAEGDTQFQRGWIEFEANKEGFPKGLKQTISDIRSKHPNLRHVSVWHAIMGYWGCISPNGKIAKDYATTTVDVDMSVINGPMTVVAESAIKQMYSDFYSFLSSCGIDSVKTDVQFYLDTLRSAPSRRSLITAYQDAWTLASLRHFSARTISCMSQSPSVLFHSQLPINRPTIPVRNSDDFFPDIEASHPWHVFCNAHNSLLTQHLNVVPDWDMFQTQHPWAGFHAAARCVSGGPIYFTDYPGKHDVALINAMTAATPESGRRIILRPHRSGKSINAYAGYKEQALLKVGTYVGFARTGTGILGVFNCLQNAYGEVLRLEEFPGVEDGVEYVIRDFEGAVSSPMTVAGEGRKGGIVKVDLEVRGWAVLSACPVKTFAQRHGETKVGLLGLVGKMTGIAAVLGYDVYMEEVGRIRIWANLKAVGVLGVYVSTLKSKSVDDNVMVLIGGSPVPREAVRVSQESDCVLEVDYASLWEEDQKKDVKTYTWGNEVSLEVFIS</sequence>
<dbReference type="InterPro" id="IPR013785">
    <property type="entry name" value="Aldolase_TIM"/>
</dbReference>
<dbReference type="Pfam" id="PF05691">
    <property type="entry name" value="Raffinose_syn"/>
    <property type="match status" value="1"/>
</dbReference>
<gene>
    <name evidence="6" type="ORF">C1H76_7671</name>
</gene>
<protein>
    <submittedName>
        <fullName evidence="6">Raffinose synthase-like protein 3</fullName>
    </submittedName>
</protein>
<comment type="caution">
    <text evidence="6">The sequence shown here is derived from an EMBL/GenBank/DDBJ whole genome shotgun (WGS) entry which is preliminary data.</text>
</comment>
<evidence type="ECO:0000313" key="7">
    <source>
        <dbReference type="Proteomes" id="UP000308133"/>
    </source>
</evidence>
<feature type="region of interest" description="Disordered" evidence="5">
    <location>
        <begin position="1"/>
        <end position="50"/>
    </location>
</feature>
<name>A0A4U7AU28_9PEZI</name>
<dbReference type="PANTHER" id="PTHR31268:SF32">
    <property type="entry name" value="GALACTINOL--SUCROSE GALACTOSYLTRANSFERASE 2-RELATED"/>
    <property type="match status" value="1"/>
</dbReference>
<comment type="catalytic activity">
    <reaction evidence="4">
        <text>alpha-D-galactosyl-(1-&gt;3)-1D-myo-inositol + sucrose = raffinose + myo-inositol</text>
        <dbReference type="Rhea" id="RHEA:20161"/>
        <dbReference type="ChEBI" id="CHEBI:16634"/>
        <dbReference type="ChEBI" id="CHEBI:17268"/>
        <dbReference type="ChEBI" id="CHEBI:17505"/>
        <dbReference type="ChEBI" id="CHEBI:17992"/>
        <dbReference type="EC" id="2.4.1.82"/>
    </reaction>
</comment>
<dbReference type="GO" id="GO:0004557">
    <property type="term" value="F:alpha-galactosidase activity"/>
    <property type="evidence" value="ECO:0007669"/>
    <property type="project" value="UniProtKB-EC"/>
</dbReference>
<evidence type="ECO:0000313" key="6">
    <source>
        <dbReference type="EMBL" id="TKX20170.1"/>
    </source>
</evidence>
<dbReference type="SUPFAM" id="SSF51445">
    <property type="entry name" value="(Trans)glycosidases"/>
    <property type="match status" value="1"/>
</dbReference>